<dbReference type="AlphaFoldDB" id="A0AAW8FUS8"/>
<comment type="caution">
    <text evidence="2">The sequence shown here is derived from an EMBL/GenBank/DDBJ whole genome shotgun (WGS) entry which is preliminary data.</text>
</comment>
<reference evidence="2" key="1">
    <citation type="submission" date="2023-07" db="EMBL/GenBank/DDBJ databases">
        <title>Comparative genomics of wheat-associated soil bacteria to identify genetic determinants of phenazine resistance.</title>
        <authorList>
            <person name="Mouncey N."/>
        </authorList>
    </citation>
    <scope>NUCLEOTIDE SEQUENCE</scope>
    <source>
        <strain evidence="2">V4I22</strain>
    </source>
</reference>
<evidence type="ECO:0000256" key="1">
    <source>
        <dbReference type="SAM" id="MobiDB-lite"/>
    </source>
</evidence>
<evidence type="ECO:0000313" key="3">
    <source>
        <dbReference type="Proteomes" id="UP001234216"/>
    </source>
</evidence>
<dbReference type="EMBL" id="JAUSZV010000006">
    <property type="protein sequence ID" value="MDQ0913572.1"/>
    <property type="molecule type" value="Genomic_DNA"/>
</dbReference>
<sequence>MAAECSCDGAVLSPGAGSVRELRKLYYGELKARGAGAQAAQHVIKRVVGAYTTLRANIKAAKLGPEGCKRRRKAEAVGKRITGSRRPVRHSQRVRHRPPPVAQAALPVGPTALPERAA</sequence>
<dbReference type="RefSeq" id="WP_306986977.1">
    <property type="nucleotide sequence ID" value="NZ_JAUSZV010000006.1"/>
</dbReference>
<proteinExistence type="predicted"/>
<organism evidence="2 3">
    <name type="scientific">Streptomyces canus</name>
    <dbReference type="NCBI Taxonomy" id="58343"/>
    <lineage>
        <taxon>Bacteria</taxon>
        <taxon>Bacillati</taxon>
        <taxon>Actinomycetota</taxon>
        <taxon>Actinomycetes</taxon>
        <taxon>Kitasatosporales</taxon>
        <taxon>Streptomycetaceae</taxon>
        <taxon>Streptomyces</taxon>
        <taxon>Streptomyces aurantiacus group</taxon>
    </lineage>
</organism>
<dbReference type="Proteomes" id="UP001234216">
    <property type="component" value="Unassembled WGS sequence"/>
</dbReference>
<name>A0AAW8FUS8_9ACTN</name>
<evidence type="ECO:0000313" key="2">
    <source>
        <dbReference type="EMBL" id="MDQ0913572.1"/>
    </source>
</evidence>
<feature type="compositionally biased region" description="Basic residues" evidence="1">
    <location>
        <begin position="82"/>
        <end position="98"/>
    </location>
</feature>
<evidence type="ECO:0008006" key="4">
    <source>
        <dbReference type="Google" id="ProtNLM"/>
    </source>
</evidence>
<feature type="region of interest" description="Disordered" evidence="1">
    <location>
        <begin position="69"/>
        <end position="118"/>
    </location>
</feature>
<gene>
    <name evidence="2" type="ORF">QFZ22_009644</name>
</gene>
<protein>
    <recommendedName>
        <fullName evidence="4">Transposase</fullName>
    </recommendedName>
</protein>
<accession>A0AAW8FUS8</accession>